<evidence type="ECO:0000313" key="2">
    <source>
        <dbReference type="EMBL" id="KAL2793484.1"/>
    </source>
</evidence>
<accession>A0ABR4G453</accession>
<gene>
    <name evidence="2" type="ORF">BJX66DRAFT_305997</name>
</gene>
<feature type="compositionally biased region" description="Low complexity" evidence="1">
    <location>
        <begin position="386"/>
        <end position="406"/>
    </location>
</feature>
<feature type="region of interest" description="Disordered" evidence="1">
    <location>
        <begin position="155"/>
        <end position="174"/>
    </location>
</feature>
<feature type="compositionally biased region" description="Pro residues" evidence="1">
    <location>
        <begin position="1"/>
        <end position="21"/>
    </location>
</feature>
<comment type="caution">
    <text evidence="2">The sequence shown here is derived from an EMBL/GenBank/DDBJ whole genome shotgun (WGS) entry which is preliminary data.</text>
</comment>
<proteinExistence type="predicted"/>
<sequence length="659" mass="72479">MDQRRLPPPLPPRKPSNPPVRIPRVRDDDLKRLIARFNKQVSHVQVAPEPEGDQQHQKQECELDLTRAPDAQFPPGRLQPTIERFYASAIVPVGNLVSHVNRLRSWEDLHRTGAFCAIYAIAWLNDRLILVLTIALLVMLFYPDARVHLFPPAAKAQNRPEGTGDIAPEGTDGGAAEWEDTTIIATEIDDASIESPQLDGPELETLPSVIGDETGKPKKKVHPALNKTMRTLSDVTDICERISNLISPSPPFDPVIPRLRLAGILASTCLVSSFCSSYMLVKTVELLVGLGLFGEPLFVRGMEYLHLNVPEWKEYMDIEKTLLQGVPTNAQLALTLLRLAESTSNPIHFHFHQHNQRQDKSLALIRPEETSLTSVLLQALRPKPAPLTLTTTNDSTSPLSPTDTDTLNTHPPKSQKLHKLFRFARRAIKTAVRGHIALDRALATTASTYARRGLQGVLNAHDGRIGGIQTGRLLELLLPSSSVSGVGKKIGCVFEAKFEKKRGCVVLDLEPDVDSVADRDTDSDRSQKGAILYFTTTKLSKIQDTRLSRQKASNVRFSIPLGDITEIQKTAGLGWKGKLIVELAVGNDEIDSGSADGLVVRGRKRDEGGISDDGDGAGDGGDDGDEDREKFEYHLTGVMGRDALFNRLVAGGEQVWEMC</sequence>
<keyword evidence="3" id="KW-1185">Reference proteome</keyword>
<evidence type="ECO:0000313" key="3">
    <source>
        <dbReference type="Proteomes" id="UP001610563"/>
    </source>
</evidence>
<dbReference type="EMBL" id="JBFTWV010000057">
    <property type="protein sequence ID" value="KAL2793484.1"/>
    <property type="molecule type" value="Genomic_DNA"/>
</dbReference>
<feature type="compositionally biased region" description="Acidic residues" evidence="1">
    <location>
        <begin position="609"/>
        <end position="626"/>
    </location>
</feature>
<dbReference type="Proteomes" id="UP001610563">
    <property type="component" value="Unassembled WGS sequence"/>
</dbReference>
<dbReference type="PANTHER" id="PTHR38694:SF2">
    <property type="match status" value="1"/>
</dbReference>
<name>A0ABR4G453_9EURO</name>
<feature type="region of interest" description="Disordered" evidence="1">
    <location>
        <begin position="386"/>
        <end position="413"/>
    </location>
</feature>
<feature type="region of interest" description="Disordered" evidence="1">
    <location>
        <begin position="1"/>
        <end position="25"/>
    </location>
</feature>
<dbReference type="InterPro" id="IPR021709">
    <property type="entry name" value="DUF3292"/>
</dbReference>
<organism evidence="2 3">
    <name type="scientific">Aspergillus keveii</name>
    <dbReference type="NCBI Taxonomy" id="714993"/>
    <lineage>
        <taxon>Eukaryota</taxon>
        <taxon>Fungi</taxon>
        <taxon>Dikarya</taxon>
        <taxon>Ascomycota</taxon>
        <taxon>Pezizomycotina</taxon>
        <taxon>Eurotiomycetes</taxon>
        <taxon>Eurotiomycetidae</taxon>
        <taxon>Eurotiales</taxon>
        <taxon>Aspergillaceae</taxon>
        <taxon>Aspergillus</taxon>
        <taxon>Aspergillus subgen. Nidulantes</taxon>
    </lineage>
</organism>
<protein>
    <submittedName>
        <fullName evidence="2">Uncharacterized protein</fullName>
    </submittedName>
</protein>
<evidence type="ECO:0000256" key="1">
    <source>
        <dbReference type="SAM" id="MobiDB-lite"/>
    </source>
</evidence>
<dbReference type="PANTHER" id="PTHR38694">
    <property type="entry name" value="CONSERVED EXPRESSED PROTEIN"/>
    <property type="match status" value="1"/>
</dbReference>
<feature type="region of interest" description="Disordered" evidence="1">
    <location>
        <begin position="601"/>
        <end position="628"/>
    </location>
</feature>
<dbReference type="Pfam" id="PF11696">
    <property type="entry name" value="DUF3292"/>
    <property type="match status" value="2"/>
</dbReference>
<reference evidence="2 3" key="1">
    <citation type="submission" date="2024-07" db="EMBL/GenBank/DDBJ databases">
        <title>Section-level genome sequencing and comparative genomics of Aspergillus sections Usti and Cavernicolus.</title>
        <authorList>
            <consortium name="Lawrence Berkeley National Laboratory"/>
            <person name="Nybo J.L."/>
            <person name="Vesth T.C."/>
            <person name="Theobald S."/>
            <person name="Frisvad J.C."/>
            <person name="Larsen T.O."/>
            <person name="Kjaerboelling I."/>
            <person name="Rothschild-Mancinelli K."/>
            <person name="Lyhne E.K."/>
            <person name="Kogle M.E."/>
            <person name="Barry K."/>
            <person name="Clum A."/>
            <person name="Na H."/>
            <person name="Ledsgaard L."/>
            <person name="Lin J."/>
            <person name="Lipzen A."/>
            <person name="Kuo A."/>
            <person name="Riley R."/>
            <person name="Mondo S."/>
            <person name="Labutti K."/>
            <person name="Haridas S."/>
            <person name="Pangalinan J."/>
            <person name="Salamov A.A."/>
            <person name="Simmons B.A."/>
            <person name="Magnuson J.K."/>
            <person name="Chen J."/>
            <person name="Drula E."/>
            <person name="Henrissat B."/>
            <person name="Wiebenga A."/>
            <person name="Lubbers R.J."/>
            <person name="Gomes A.C."/>
            <person name="Makela M.R."/>
            <person name="Stajich J."/>
            <person name="Grigoriev I.V."/>
            <person name="Mortensen U.H."/>
            <person name="De Vries R.P."/>
            <person name="Baker S.E."/>
            <person name="Andersen M.R."/>
        </authorList>
    </citation>
    <scope>NUCLEOTIDE SEQUENCE [LARGE SCALE GENOMIC DNA]</scope>
    <source>
        <strain evidence="2 3">CBS 209.92</strain>
    </source>
</reference>